<dbReference type="EMBL" id="JAIFRP010000045">
    <property type="protein sequence ID" value="KAK2580884.1"/>
    <property type="molecule type" value="Genomic_DNA"/>
</dbReference>
<feature type="region of interest" description="Disordered" evidence="1">
    <location>
        <begin position="1"/>
        <end position="42"/>
    </location>
</feature>
<evidence type="ECO:0000313" key="3">
    <source>
        <dbReference type="Proteomes" id="UP001258017"/>
    </source>
</evidence>
<evidence type="ECO:0000256" key="1">
    <source>
        <dbReference type="SAM" id="MobiDB-lite"/>
    </source>
</evidence>
<reference evidence="2" key="1">
    <citation type="submission" date="2021-08" db="EMBL/GenBank/DDBJ databases">
        <authorList>
            <person name="Misof B."/>
            <person name="Oliver O."/>
            <person name="Podsiadlowski L."/>
            <person name="Donath A."/>
            <person name="Peters R."/>
            <person name="Mayer C."/>
            <person name="Rust J."/>
            <person name="Gunkel S."/>
            <person name="Lesny P."/>
            <person name="Martin S."/>
            <person name="Oeyen J.P."/>
            <person name="Petersen M."/>
            <person name="Panagiotis P."/>
            <person name="Wilbrandt J."/>
            <person name="Tanja T."/>
        </authorList>
    </citation>
    <scope>NUCLEOTIDE SEQUENCE</scope>
    <source>
        <strain evidence="2">GBR_01_08_01A</strain>
        <tissue evidence="2">Thorax + abdomen</tissue>
    </source>
</reference>
<comment type="caution">
    <text evidence="2">The sequence shown here is derived from an EMBL/GenBank/DDBJ whole genome shotgun (WGS) entry which is preliminary data.</text>
</comment>
<dbReference type="AlphaFoldDB" id="A0AAD9RJI7"/>
<feature type="compositionally biased region" description="Polar residues" evidence="1">
    <location>
        <begin position="1"/>
        <end position="17"/>
    </location>
</feature>
<evidence type="ECO:0000313" key="2">
    <source>
        <dbReference type="EMBL" id="KAK2580884.1"/>
    </source>
</evidence>
<proteinExistence type="predicted"/>
<protein>
    <submittedName>
        <fullName evidence="2">Uncharacterized protein</fullName>
    </submittedName>
</protein>
<gene>
    <name evidence="2" type="ORF">KPH14_005954</name>
</gene>
<name>A0AAD9RJI7_9HYME</name>
<reference evidence="2" key="2">
    <citation type="journal article" date="2023" name="Commun. Biol.">
        <title>Intrasexual cuticular hydrocarbon dimorphism in a wasp sheds light on hydrocarbon biosynthesis genes in Hymenoptera.</title>
        <authorList>
            <person name="Moris V.C."/>
            <person name="Podsiadlowski L."/>
            <person name="Martin S."/>
            <person name="Oeyen J.P."/>
            <person name="Donath A."/>
            <person name="Petersen M."/>
            <person name="Wilbrandt J."/>
            <person name="Misof B."/>
            <person name="Liedtke D."/>
            <person name="Thamm M."/>
            <person name="Scheiner R."/>
            <person name="Schmitt T."/>
            <person name="Niehuis O."/>
        </authorList>
    </citation>
    <scope>NUCLEOTIDE SEQUENCE</scope>
    <source>
        <strain evidence="2">GBR_01_08_01A</strain>
    </source>
</reference>
<accession>A0AAD9RJI7</accession>
<feature type="compositionally biased region" description="Low complexity" evidence="1">
    <location>
        <begin position="29"/>
        <end position="39"/>
    </location>
</feature>
<dbReference type="Proteomes" id="UP001258017">
    <property type="component" value="Unassembled WGS sequence"/>
</dbReference>
<sequence length="109" mass="12088">MVTDHQSMPSNSPYNTSSKDRLGFQAAIGRSNRSGTTRSRFARPLNPMALPSVQVFANYKVRTVGSTSPDDLALVNRRGSNEKSMMFATRKAQIKEFIVRGYTSAKNVE</sequence>
<organism evidence="2 3">
    <name type="scientific">Odynerus spinipes</name>
    <dbReference type="NCBI Taxonomy" id="1348599"/>
    <lineage>
        <taxon>Eukaryota</taxon>
        <taxon>Metazoa</taxon>
        <taxon>Ecdysozoa</taxon>
        <taxon>Arthropoda</taxon>
        <taxon>Hexapoda</taxon>
        <taxon>Insecta</taxon>
        <taxon>Pterygota</taxon>
        <taxon>Neoptera</taxon>
        <taxon>Endopterygota</taxon>
        <taxon>Hymenoptera</taxon>
        <taxon>Apocrita</taxon>
        <taxon>Aculeata</taxon>
        <taxon>Vespoidea</taxon>
        <taxon>Vespidae</taxon>
        <taxon>Eumeninae</taxon>
        <taxon>Odynerus</taxon>
    </lineage>
</organism>
<keyword evidence="3" id="KW-1185">Reference proteome</keyword>